<evidence type="ECO:0000313" key="2">
    <source>
        <dbReference type="Proteomes" id="UP000234681"/>
    </source>
</evidence>
<evidence type="ECO:0000313" key="1">
    <source>
        <dbReference type="EMBL" id="EDL75213.1"/>
    </source>
</evidence>
<reference evidence="1 2" key="1">
    <citation type="submission" date="2005-09" db="EMBL/GenBank/DDBJ databases">
        <authorList>
            <person name="Mural R.J."/>
            <person name="Li P.W."/>
            <person name="Adams M.D."/>
            <person name="Amanatides P.G."/>
            <person name="Baden-Tillson H."/>
            <person name="Barnstead M."/>
            <person name="Chin S.H."/>
            <person name="Dew I."/>
            <person name="Evans C.A."/>
            <person name="Ferriera S."/>
            <person name="Flanigan M."/>
            <person name="Fosler C."/>
            <person name="Glodek A."/>
            <person name="Gu Z."/>
            <person name="Holt R.A."/>
            <person name="Jennings D."/>
            <person name="Kraft C.L."/>
            <person name="Lu F."/>
            <person name="Nguyen T."/>
            <person name="Nusskern D.R."/>
            <person name="Pfannkoch C.M."/>
            <person name="Sitter C."/>
            <person name="Sutton G.G."/>
            <person name="Venter J.C."/>
            <person name="Wang Z."/>
            <person name="Woodage T."/>
            <person name="Zheng X.H."/>
            <person name="Zhong F."/>
        </authorList>
    </citation>
    <scope>NUCLEOTIDE SEQUENCE [LARGE SCALE GENOMIC DNA]</scope>
    <source>
        <strain>BN</strain>
        <strain evidence="2">Sprague-Dawley</strain>
    </source>
</reference>
<proteinExistence type="predicted"/>
<dbReference type="AlphaFoldDB" id="A6K5I7"/>
<protein>
    <submittedName>
        <fullName evidence="1">RCG20567</fullName>
    </submittedName>
</protein>
<name>A6K5I7_RAT</name>
<sequence length="44" mass="4864">MMPMTDPRMLWVLAPADSAGCMLAQRLYMLTPNLADPTLADRSP</sequence>
<accession>A6K5I7</accession>
<dbReference type="Proteomes" id="UP000234681">
    <property type="component" value="Chromosome 18"/>
</dbReference>
<organism evidence="1 2">
    <name type="scientific">Rattus norvegicus</name>
    <name type="common">Rat</name>
    <dbReference type="NCBI Taxonomy" id="10116"/>
    <lineage>
        <taxon>Eukaryota</taxon>
        <taxon>Metazoa</taxon>
        <taxon>Chordata</taxon>
        <taxon>Craniata</taxon>
        <taxon>Vertebrata</taxon>
        <taxon>Euteleostomi</taxon>
        <taxon>Mammalia</taxon>
        <taxon>Eutheria</taxon>
        <taxon>Euarchontoglires</taxon>
        <taxon>Glires</taxon>
        <taxon>Rodentia</taxon>
        <taxon>Myomorpha</taxon>
        <taxon>Muroidea</taxon>
        <taxon>Muridae</taxon>
        <taxon>Murinae</taxon>
        <taxon>Rattus</taxon>
    </lineage>
</organism>
<gene>
    <name evidence="1" type="ORF">rCG_20567</name>
</gene>
<dbReference type="EMBL" id="CH474021">
    <property type="protein sequence ID" value="EDL75213.1"/>
    <property type="molecule type" value="Genomic_DNA"/>
</dbReference>